<comment type="caution">
    <text evidence="4">The sequence shown here is derived from an EMBL/GenBank/DDBJ whole genome shotgun (WGS) entry which is preliminary data.</text>
</comment>
<feature type="repeat" description="TPR" evidence="3">
    <location>
        <begin position="369"/>
        <end position="402"/>
    </location>
</feature>
<dbReference type="Pfam" id="PF00515">
    <property type="entry name" value="TPR_1"/>
    <property type="match status" value="4"/>
</dbReference>
<evidence type="ECO:0000256" key="1">
    <source>
        <dbReference type="ARBA" id="ARBA00022737"/>
    </source>
</evidence>
<organism evidence="4 5">
    <name type="scientific">Pseudanabaena frigida</name>
    <dbReference type="NCBI Taxonomy" id="945775"/>
    <lineage>
        <taxon>Bacteria</taxon>
        <taxon>Bacillati</taxon>
        <taxon>Cyanobacteriota</taxon>
        <taxon>Cyanophyceae</taxon>
        <taxon>Pseudanabaenales</taxon>
        <taxon>Pseudanabaenaceae</taxon>
        <taxon>Pseudanabaena</taxon>
    </lineage>
</organism>
<name>A0A2W4W6I0_9CYAN</name>
<dbReference type="Pfam" id="PF13432">
    <property type="entry name" value="TPR_16"/>
    <property type="match status" value="1"/>
</dbReference>
<dbReference type="InterPro" id="IPR011990">
    <property type="entry name" value="TPR-like_helical_dom_sf"/>
</dbReference>
<gene>
    <name evidence="4" type="ORF">DCF19_12420</name>
</gene>
<dbReference type="Gene3D" id="1.25.40.10">
    <property type="entry name" value="Tetratricopeptide repeat domain"/>
    <property type="match status" value="3"/>
</dbReference>
<dbReference type="PANTHER" id="PTHR44943:SF8">
    <property type="entry name" value="TPR REPEAT-CONTAINING PROTEIN MJ0263"/>
    <property type="match status" value="1"/>
</dbReference>
<dbReference type="SUPFAM" id="SSF48439">
    <property type="entry name" value="Protein prenylyltransferase"/>
    <property type="match status" value="1"/>
</dbReference>
<evidence type="ECO:0000313" key="5">
    <source>
        <dbReference type="Proteomes" id="UP000249467"/>
    </source>
</evidence>
<dbReference type="SUPFAM" id="SSF48452">
    <property type="entry name" value="TPR-like"/>
    <property type="match status" value="1"/>
</dbReference>
<feature type="repeat" description="TPR" evidence="3">
    <location>
        <begin position="471"/>
        <end position="504"/>
    </location>
</feature>
<keyword evidence="2 3" id="KW-0802">TPR repeat</keyword>
<protein>
    <submittedName>
        <fullName evidence="4">Uncharacterized protein</fullName>
    </submittedName>
</protein>
<dbReference type="Proteomes" id="UP000249467">
    <property type="component" value="Unassembled WGS sequence"/>
</dbReference>
<feature type="repeat" description="TPR" evidence="3">
    <location>
        <begin position="437"/>
        <end position="470"/>
    </location>
</feature>
<dbReference type="InterPro" id="IPR051685">
    <property type="entry name" value="Ycf3/AcsC/BcsC/TPR_MFPF"/>
</dbReference>
<dbReference type="PROSITE" id="PS50293">
    <property type="entry name" value="TPR_REGION"/>
    <property type="match status" value="2"/>
</dbReference>
<dbReference type="PROSITE" id="PS50005">
    <property type="entry name" value="TPR"/>
    <property type="match status" value="6"/>
</dbReference>
<dbReference type="InterPro" id="IPR019734">
    <property type="entry name" value="TPR_rpt"/>
</dbReference>
<accession>A0A2W4W6I0</accession>
<dbReference type="EMBL" id="QBML01000015">
    <property type="protein sequence ID" value="PZO39990.1"/>
    <property type="molecule type" value="Genomic_DNA"/>
</dbReference>
<feature type="repeat" description="TPR" evidence="3">
    <location>
        <begin position="301"/>
        <end position="334"/>
    </location>
</feature>
<reference evidence="4 5" key="1">
    <citation type="submission" date="2018-04" db="EMBL/GenBank/DDBJ databases">
        <authorList>
            <person name="Go L.Y."/>
            <person name="Mitchell J.A."/>
        </authorList>
    </citation>
    <scope>NUCLEOTIDE SEQUENCE [LARGE SCALE GENOMIC DNA]</scope>
    <source>
        <strain evidence="4">ULC066bin1</strain>
    </source>
</reference>
<reference evidence="4 5" key="2">
    <citation type="submission" date="2018-06" db="EMBL/GenBank/DDBJ databases">
        <title>Metagenomic assembly of (sub)arctic Cyanobacteria and their associated microbiome from non-axenic cultures.</title>
        <authorList>
            <person name="Baurain D."/>
        </authorList>
    </citation>
    <scope>NUCLEOTIDE SEQUENCE [LARGE SCALE GENOMIC DNA]</scope>
    <source>
        <strain evidence="4">ULC066bin1</strain>
    </source>
</reference>
<evidence type="ECO:0000256" key="2">
    <source>
        <dbReference type="ARBA" id="ARBA00022803"/>
    </source>
</evidence>
<feature type="repeat" description="TPR" evidence="3">
    <location>
        <begin position="335"/>
        <end position="368"/>
    </location>
</feature>
<evidence type="ECO:0000313" key="4">
    <source>
        <dbReference type="EMBL" id="PZO39990.1"/>
    </source>
</evidence>
<dbReference type="AlphaFoldDB" id="A0A2W4W6I0"/>
<evidence type="ECO:0000256" key="3">
    <source>
        <dbReference type="PROSITE-ProRule" id="PRU00339"/>
    </source>
</evidence>
<dbReference type="SMART" id="SM00028">
    <property type="entry name" value="TPR"/>
    <property type="match status" value="8"/>
</dbReference>
<feature type="repeat" description="TPR" evidence="3">
    <location>
        <begin position="403"/>
        <end position="436"/>
    </location>
</feature>
<proteinExistence type="predicted"/>
<keyword evidence="1" id="KW-0677">Repeat</keyword>
<sequence length="521" mass="60445">MIGFSIQSIWRAMKYAGNVWDKDALKNPETEYQSLLELLRKKQDFGMFFVRCSPSEGEQIIKRTKADTAHQIVHVLRLEQPITDFYEMFVGREDLHDANVLFVTGIEEFLENKVTDITDKGLSERLAHVPRPLVHLSLLQSKLKDHFSIRFVFLLPLFALKFFINSYPEFFDHSVQVFEFPTDMELLRQEAFRWVGGDRYEAYAHLSEDERDRKYEDLQKLIAAQPLISERRVELLLEQGGLLVAGNRCLEAIANCDLALQIRSDNHLAWYNRAVALDLSDHHEEAVDNYREALSYKEDFYAAWHNLGTSLSMLGRYEEAINSYNIALKYKPDYYYSYGGKGLVCSVLGKHEEAIEHCEKALAIKPDYVQGWFSRAYALESIGQYGEAIASYDRALEYKPRDHQIWYSRAKALEQWGNYTEAIASYDQALEIRPDDYYAWNNRGLVLSKLELYEDAIASHDRALEINPDDHFAWYSRGNALSGMGRLEDAIVAYDRAIQISPQETQAWQSRRLALRRLGFD</sequence>
<dbReference type="PANTHER" id="PTHR44943">
    <property type="entry name" value="CELLULOSE SYNTHASE OPERON PROTEIN C"/>
    <property type="match status" value="1"/>
</dbReference>
<dbReference type="Pfam" id="PF13181">
    <property type="entry name" value="TPR_8"/>
    <property type="match status" value="1"/>
</dbReference>